<dbReference type="InterPro" id="IPR036539">
    <property type="entry name" value="Cyt_c_oxidase_su7a_sf"/>
</dbReference>
<keyword evidence="4" id="KW-0496">Mitochondrion</keyword>
<dbReference type="EnsemblMetazoa" id="XM_022809331">
    <property type="protein sequence ID" value="XP_022665066"/>
    <property type="gene ID" value="LOC111252023"/>
</dbReference>
<comment type="subcellular location">
    <subcellularLocation>
        <location evidence="1">Mitochondrion inner membrane</location>
    </subcellularLocation>
</comment>
<evidence type="ECO:0000313" key="7">
    <source>
        <dbReference type="EnsemblMetazoa" id="XP_022665066"/>
    </source>
</evidence>
<evidence type="ECO:0000256" key="5">
    <source>
        <dbReference type="ARBA" id="ARBA00023136"/>
    </source>
</evidence>
<evidence type="ECO:0000256" key="3">
    <source>
        <dbReference type="ARBA" id="ARBA00022792"/>
    </source>
</evidence>
<feature type="transmembrane region" description="Helical" evidence="6">
    <location>
        <begin position="63"/>
        <end position="84"/>
    </location>
</feature>
<dbReference type="Proteomes" id="UP000594260">
    <property type="component" value="Unplaced"/>
</dbReference>
<keyword evidence="3" id="KW-0999">Mitochondrion inner membrane</keyword>
<keyword evidence="6" id="KW-0812">Transmembrane</keyword>
<evidence type="ECO:0000256" key="2">
    <source>
        <dbReference type="ARBA" id="ARBA00009331"/>
    </source>
</evidence>
<sequence length="88" mass="10021">MITSRILTRLTRPVLELEAQQARKFGNLETIEHIKKLQKRFAIKDGVPLYLKRGLPDAILHKLSMIGVLGGTAYSYYMLFLLAYGKAK</sequence>
<dbReference type="GO" id="GO:0045277">
    <property type="term" value="C:respiratory chain complex IV"/>
    <property type="evidence" value="ECO:0007669"/>
    <property type="project" value="InterPro"/>
</dbReference>
<dbReference type="OrthoDB" id="5966508at2759"/>
<dbReference type="GO" id="GO:0097250">
    <property type="term" value="P:mitochondrial respirasome assembly"/>
    <property type="evidence" value="ECO:0007669"/>
    <property type="project" value="TreeGrafter"/>
</dbReference>
<dbReference type="GO" id="GO:0006123">
    <property type="term" value="P:mitochondrial electron transport, cytochrome c to oxygen"/>
    <property type="evidence" value="ECO:0007669"/>
    <property type="project" value="InterPro"/>
</dbReference>
<evidence type="ECO:0000256" key="4">
    <source>
        <dbReference type="ARBA" id="ARBA00023128"/>
    </source>
</evidence>
<reference evidence="7" key="1">
    <citation type="submission" date="2021-01" db="UniProtKB">
        <authorList>
            <consortium name="EnsemblMetazoa"/>
        </authorList>
    </citation>
    <scope>IDENTIFICATION</scope>
</reference>
<dbReference type="PANTHER" id="PTHR10510">
    <property type="entry name" value="CYTOCHROME C OXIDASE POLYPEPTIDE 7A"/>
    <property type="match status" value="1"/>
</dbReference>
<dbReference type="PANTHER" id="PTHR10510:SF11">
    <property type="entry name" value="CYTOCHROME C OXIDASE SUBUNIT 7A, MITOCHONDRIAL"/>
    <property type="match status" value="1"/>
</dbReference>
<evidence type="ECO:0000256" key="1">
    <source>
        <dbReference type="ARBA" id="ARBA00004273"/>
    </source>
</evidence>
<dbReference type="AlphaFoldDB" id="A0A7M7KD17"/>
<keyword evidence="5 6" id="KW-0472">Membrane</keyword>
<evidence type="ECO:0000313" key="8">
    <source>
        <dbReference type="Proteomes" id="UP000594260"/>
    </source>
</evidence>
<proteinExistence type="inferred from homology"/>
<dbReference type="KEGG" id="vde:111252023"/>
<dbReference type="InterPro" id="IPR003177">
    <property type="entry name" value="Cytc_oxidase_su7a_met"/>
</dbReference>
<keyword evidence="6" id="KW-1133">Transmembrane helix</keyword>
<name>A0A7M7KD17_VARDE</name>
<dbReference type="RefSeq" id="XP_022665066.1">
    <property type="nucleotide sequence ID" value="XM_022809331.1"/>
</dbReference>
<protein>
    <submittedName>
        <fullName evidence="7">Uncharacterized protein</fullName>
    </submittedName>
</protein>
<organism evidence="7 8">
    <name type="scientific">Varroa destructor</name>
    <name type="common">Honeybee mite</name>
    <dbReference type="NCBI Taxonomy" id="109461"/>
    <lineage>
        <taxon>Eukaryota</taxon>
        <taxon>Metazoa</taxon>
        <taxon>Ecdysozoa</taxon>
        <taxon>Arthropoda</taxon>
        <taxon>Chelicerata</taxon>
        <taxon>Arachnida</taxon>
        <taxon>Acari</taxon>
        <taxon>Parasitiformes</taxon>
        <taxon>Mesostigmata</taxon>
        <taxon>Gamasina</taxon>
        <taxon>Dermanyssoidea</taxon>
        <taxon>Varroidae</taxon>
        <taxon>Varroa</taxon>
    </lineage>
</organism>
<dbReference type="InParanoid" id="A0A7M7KD17"/>
<comment type="similarity">
    <text evidence="2">Belongs to the cytochrome c oxidase VIIa family.</text>
</comment>
<keyword evidence="8" id="KW-1185">Reference proteome</keyword>
<dbReference type="GO" id="GO:0005743">
    <property type="term" value="C:mitochondrial inner membrane"/>
    <property type="evidence" value="ECO:0007669"/>
    <property type="project" value="UniProtKB-SubCell"/>
</dbReference>
<evidence type="ECO:0000256" key="6">
    <source>
        <dbReference type="SAM" id="Phobius"/>
    </source>
</evidence>
<dbReference type="Gene3D" id="4.10.91.10">
    <property type="entry name" value="Cytochrome c oxidase, subunit VIIa"/>
    <property type="match status" value="1"/>
</dbReference>
<accession>A0A7M7KD17</accession>
<dbReference type="GO" id="GO:0002082">
    <property type="term" value="P:regulation of oxidative phosphorylation"/>
    <property type="evidence" value="ECO:0007669"/>
    <property type="project" value="TreeGrafter"/>
</dbReference>
<dbReference type="GeneID" id="111252023"/>
<dbReference type="SUPFAM" id="SSF81419">
    <property type="entry name" value="Mitochondrial cytochrome c oxidase subunit VIIa"/>
    <property type="match status" value="1"/>
</dbReference>